<dbReference type="InterPro" id="IPR002035">
    <property type="entry name" value="VWF_A"/>
</dbReference>
<name>A0AAV3B4N2_PYXAD</name>
<dbReference type="SMART" id="SM00327">
    <property type="entry name" value="VWA"/>
    <property type="match status" value="1"/>
</dbReference>
<dbReference type="InterPro" id="IPR036465">
    <property type="entry name" value="vWFA_dom_sf"/>
</dbReference>
<dbReference type="CDD" id="cd00198">
    <property type="entry name" value="vWFA"/>
    <property type="match status" value="1"/>
</dbReference>
<comment type="caution">
    <text evidence="4">The sequence shown here is derived from an EMBL/GenBank/DDBJ whole genome shotgun (WGS) entry which is preliminary data.</text>
</comment>
<keyword evidence="5" id="KW-1185">Reference proteome</keyword>
<dbReference type="PROSITE" id="PS50234">
    <property type="entry name" value="VWFA"/>
    <property type="match status" value="1"/>
</dbReference>
<reference evidence="4" key="1">
    <citation type="thesis" date="2020" institute="ProQuest LLC" country="789 East Eisenhower Parkway, Ann Arbor, MI, USA">
        <title>Comparative Genomics and Chromosome Evolution.</title>
        <authorList>
            <person name="Mudd A.B."/>
        </authorList>
    </citation>
    <scope>NUCLEOTIDE SEQUENCE</scope>
    <source>
        <strain evidence="4">1538</strain>
        <tissue evidence="4">Blood</tissue>
    </source>
</reference>
<evidence type="ECO:0000313" key="4">
    <source>
        <dbReference type="EMBL" id="DBA33183.1"/>
    </source>
</evidence>
<dbReference type="Pfam" id="PF15057">
    <property type="entry name" value="DUF4537"/>
    <property type="match status" value="3"/>
</dbReference>
<dbReference type="PANTHER" id="PTHR46785:SF1">
    <property type="entry name" value="VON WILLEBRAND FACTOR A DOMAIN-CONTAINING PROTEIN 3B"/>
    <property type="match status" value="1"/>
</dbReference>
<evidence type="ECO:0000256" key="1">
    <source>
        <dbReference type="SAM" id="Coils"/>
    </source>
</evidence>
<evidence type="ECO:0000256" key="2">
    <source>
        <dbReference type="SAM" id="MobiDB-lite"/>
    </source>
</evidence>
<organism evidence="4 5">
    <name type="scientific">Pyxicephalus adspersus</name>
    <name type="common">African bullfrog</name>
    <dbReference type="NCBI Taxonomy" id="30357"/>
    <lineage>
        <taxon>Eukaryota</taxon>
        <taxon>Metazoa</taxon>
        <taxon>Chordata</taxon>
        <taxon>Craniata</taxon>
        <taxon>Vertebrata</taxon>
        <taxon>Euteleostomi</taxon>
        <taxon>Amphibia</taxon>
        <taxon>Batrachia</taxon>
        <taxon>Anura</taxon>
        <taxon>Neobatrachia</taxon>
        <taxon>Ranoidea</taxon>
        <taxon>Pyxicephalidae</taxon>
        <taxon>Pyxicephalinae</taxon>
        <taxon>Pyxicephalus</taxon>
    </lineage>
</organism>
<feature type="region of interest" description="Disordered" evidence="2">
    <location>
        <begin position="1101"/>
        <end position="1157"/>
    </location>
</feature>
<evidence type="ECO:0000259" key="3">
    <source>
        <dbReference type="PROSITE" id="PS50234"/>
    </source>
</evidence>
<dbReference type="SUPFAM" id="SSF53300">
    <property type="entry name" value="vWA-like"/>
    <property type="match status" value="1"/>
</dbReference>
<feature type="domain" description="VWFA" evidence="3">
    <location>
        <begin position="461"/>
        <end position="637"/>
    </location>
</feature>
<dbReference type="InterPro" id="IPR032770">
    <property type="entry name" value="DUF4537"/>
</dbReference>
<protein>
    <recommendedName>
        <fullName evidence="3">VWFA domain-containing protein</fullName>
    </recommendedName>
</protein>
<feature type="coiled-coil region" evidence="1">
    <location>
        <begin position="293"/>
        <end position="323"/>
    </location>
</feature>
<feature type="coiled-coil region" evidence="1">
    <location>
        <begin position="1157"/>
        <end position="1222"/>
    </location>
</feature>
<keyword evidence="1" id="KW-0175">Coiled coil</keyword>
<sequence>MDVMTQVSSLVWLKSLGLKRKKLTLAKILAQLGFQQREDYVNKLGRPVSSRYSNGLFRQYNSNGKIYNLTAKKEEVVQKVESLTEAIGLYNQRLDWLKSSSRLVFGVIQEQSIGIILDLSTISKIRYDLCRDALCLVIREQVAQISKFNLIWVSQEPVKWRQKVTHVTQHSVQQAVEWIWNLQHSPVVNADSAAEALSEALDDQVDAVYYFCVGDVPAGKIQLLLTGIENSPCPLHVVCYNPHKTESILMLRELSLRTSGRFHICSEKMLKQGNNLQIAETTTDKDLQEFDFKKDEELIVKELEEAQETLKQLQDILGKLYHSEEDTNNYPVSEEAAEDCISSEEWLRKFGLKSQKLLFYDALADCAFRHSDGVVDIKTKPEDESLQTDAENNMKLINAKYCDQFVHILWKDGSVVHVHISKEKYRWYEEKMKTALDKMERRVKWLQKGSRELFGTILEDQVYILIDTSHSMKDKLFLVKEKIFQLMQEQLKHKKMFNFVKFDSKVDAWKAKLAEVNEDNLKEASYWVKELKVGSSTNTLKALQVALSDSNTQAVYLLTDGRPDQPTETILENINLFKPVPIHTISFNCDDTEANSFLYELSSKTSGRFHAYTNQLKDPDAPQPFVSEDIKLLLKEIDEGRSSLEKIKKLHVECLMLDWYHNGAKDLSHRLLETQSLNNFSVSQSAQESKTSTPLLQRKSLSPHRLLRRKKLRHAEQTKSSVLRALSHGVTLSESTADLDIPHETRELFLMKDKKTNSVMKDLHIIESNSMQEKPKVKPKNGLDISSSRWLRTHGLVARRLTIMDALAPTTVPHSAKYIPVLDKHVVSKVFDEVFPLAHVSGKKKLITLINPQAVNLTDFKEKLEQAIKSYERFDSDVPVSYMENKESLIQTLDRLGWPVSAEDVMLLEDEIVAGKTYLQQATDLQEASRNISKCNNEQLEKKKTEKKPKRQRIDALRSQKVIARSEVDGFYYPGTVLRSINSKCALVDFLHGENLIVPIRFIIQTGGALPWPTLKVGDCVFAKTGAKGGGGCYLPAVVIATPRSEAADKLYTVLYYNNRKGHCLRSELFKISPSQFAVSCSYIRKAQMIDYTIPSVQIVEPIQKPSPPKEVKKSRSLSGGSRHSLNLHRRPKTPDDSDSDSSGSADSTIKDRNLLSENTNKKLEDLALQINQHQKEQKENQQEIQQLLKELKKLNSRKGRSEQKEEENDLTKQKIDLLEQLKILIPISSTKQEKDVNSDVSAMKTLVPGQNVLYVCSYNGWYEEGFIIHDCGDYTYFVQKAPGEVARVQREEILSDVDDYKRKIKEGDCVIGPYPLRPGSYCPGVIVKCTPDLKVVVQYHDNSEAIVSREQVYLISPDKHESVTAYILHCQERWVGQPVVARNDETGTFHLAQVLKQADDGKQYVISWSDGKTTTQDVEWIFGKFSRPHILNVGDHVLTLANPSTLTFLPGVITGVNGPKLQILFCDGKKCHNVESYHCFGLSEKKYNSALEFYRQCKQRQDADKHYISSDNEDSLSDISSFTISSVGSNRKSIR</sequence>
<dbReference type="EMBL" id="DYDO01000001">
    <property type="protein sequence ID" value="DBA33183.1"/>
    <property type="molecule type" value="Genomic_DNA"/>
</dbReference>
<dbReference type="Proteomes" id="UP001181693">
    <property type="component" value="Unassembled WGS sequence"/>
</dbReference>
<gene>
    <name evidence="4" type="ORF">GDO54_000908</name>
</gene>
<proteinExistence type="predicted"/>
<dbReference type="Pfam" id="PF13768">
    <property type="entry name" value="VWA_3"/>
    <property type="match status" value="2"/>
</dbReference>
<dbReference type="Gene3D" id="3.40.50.410">
    <property type="entry name" value="von Willebrand factor, type A domain"/>
    <property type="match status" value="1"/>
</dbReference>
<evidence type="ECO:0000313" key="5">
    <source>
        <dbReference type="Proteomes" id="UP001181693"/>
    </source>
</evidence>
<accession>A0AAV3B4N2</accession>
<dbReference type="PANTHER" id="PTHR46785">
    <property type="entry name" value="VON WILLEBRAND FACTOR A DOMAIN-CONTAINING PROTEIN 3B"/>
    <property type="match status" value="1"/>
</dbReference>